<feature type="transmembrane region" description="Helical" evidence="1">
    <location>
        <begin position="30"/>
        <end position="51"/>
    </location>
</feature>
<dbReference type="EMBL" id="JAWJAY010000001">
    <property type="protein sequence ID" value="MDV2883948.1"/>
    <property type="molecule type" value="Genomic_DNA"/>
</dbReference>
<sequence>MIIIAIVRFILEVTALLALGYWGFEAGTEVWHKVLFGFTAPILMAALWGTFISPRAPKRLHEVPRLIIEILLFTLAATAMYVSGLELLSVIFMLTAIVISVLIRGLKMTEL</sequence>
<evidence type="ECO:0000313" key="3">
    <source>
        <dbReference type="Proteomes" id="UP001285636"/>
    </source>
</evidence>
<evidence type="ECO:0000256" key="1">
    <source>
        <dbReference type="SAM" id="Phobius"/>
    </source>
</evidence>
<gene>
    <name evidence="2" type="ORF">RYX45_02055</name>
</gene>
<accession>A0AAJ2KY70</accession>
<keyword evidence="1" id="KW-0472">Membrane</keyword>
<dbReference type="InterPro" id="IPR021214">
    <property type="entry name" value="DUF2568"/>
</dbReference>
<feature type="transmembrane region" description="Helical" evidence="1">
    <location>
        <begin position="63"/>
        <end position="81"/>
    </location>
</feature>
<dbReference type="Proteomes" id="UP001285636">
    <property type="component" value="Unassembled WGS sequence"/>
</dbReference>
<name>A0AAJ2KY70_ALKPS</name>
<feature type="transmembrane region" description="Helical" evidence="1">
    <location>
        <begin position="5"/>
        <end position="24"/>
    </location>
</feature>
<organism evidence="2 3">
    <name type="scientific">Alkalihalophilus pseudofirmus</name>
    <name type="common">Bacillus pseudofirmus</name>
    <dbReference type="NCBI Taxonomy" id="79885"/>
    <lineage>
        <taxon>Bacteria</taxon>
        <taxon>Bacillati</taxon>
        <taxon>Bacillota</taxon>
        <taxon>Bacilli</taxon>
        <taxon>Bacillales</taxon>
        <taxon>Bacillaceae</taxon>
        <taxon>Alkalihalophilus</taxon>
    </lineage>
</organism>
<feature type="transmembrane region" description="Helical" evidence="1">
    <location>
        <begin position="87"/>
        <end position="106"/>
    </location>
</feature>
<dbReference type="Pfam" id="PF10823">
    <property type="entry name" value="DUF2568"/>
    <property type="match status" value="1"/>
</dbReference>
<reference evidence="2" key="1">
    <citation type="submission" date="2023-10" db="EMBL/GenBank/DDBJ databases">
        <title>Screening of Alkalihalophilus pseudofirmusBZ-TG-HK211 and Its Alleviation of Salt Stress on Rapeseed Growth.</title>
        <authorList>
            <person name="Zhao B."/>
            <person name="Guo T."/>
        </authorList>
    </citation>
    <scope>NUCLEOTIDE SEQUENCE</scope>
    <source>
        <strain evidence="2">BZ-TG-HK211</strain>
    </source>
</reference>
<comment type="caution">
    <text evidence="2">The sequence shown here is derived from an EMBL/GenBank/DDBJ whole genome shotgun (WGS) entry which is preliminary data.</text>
</comment>
<dbReference type="RefSeq" id="WP_323465746.1">
    <property type="nucleotide sequence ID" value="NZ_CP144224.1"/>
</dbReference>
<evidence type="ECO:0000313" key="2">
    <source>
        <dbReference type="EMBL" id="MDV2883948.1"/>
    </source>
</evidence>
<dbReference type="AlphaFoldDB" id="A0AAJ2KY70"/>
<keyword evidence="1" id="KW-0812">Transmembrane</keyword>
<proteinExistence type="predicted"/>
<protein>
    <submittedName>
        <fullName evidence="2">YrdB family protein</fullName>
    </submittedName>
</protein>
<keyword evidence="1" id="KW-1133">Transmembrane helix</keyword>